<name>A0AAE3XTU2_9BACT</name>
<evidence type="ECO:0000259" key="1">
    <source>
        <dbReference type="PROSITE" id="PS51688"/>
    </source>
</evidence>
<dbReference type="InterPro" id="IPR030392">
    <property type="entry name" value="S74_ICA"/>
</dbReference>
<keyword evidence="3" id="KW-1185">Reference proteome</keyword>
<accession>A0AAE3XTU2</accession>
<protein>
    <submittedName>
        <fullName evidence="2">ACT domain-containing protein</fullName>
    </submittedName>
</protein>
<dbReference type="PROSITE" id="PS51688">
    <property type="entry name" value="ICA"/>
    <property type="match status" value="1"/>
</dbReference>
<dbReference type="Gene3D" id="1.10.10.10">
    <property type="entry name" value="Winged helix-like DNA-binding domain superfamily/Winged helix DNA-binding domain"/>
    <property type="match status" value="1"/>
</dbReference>
<feature type="domain" description="Peptidase S74" evidence="1">
    <location>
        <begin position="204"/>
        <end position="295"/>
    </location>
</feature>
<organism evidence="2 3">
    <name type="scientific">Aureibacter tunicatorum</name>
    <dbReference type="NCBI Taxonomy" id="866807"/>
    <lineage>
        <taxon>Bacteria</taxon>
        <taxon>Pseudomonadati</taxon>
        <taxon>Bacteroidota</taxon>
        <taxon>Cytophagia</taxon>
        <taxon>Cytophagales</taxon>
        <taxon>Persicobacteraceae</taxon>
        <taxon>Aureibacter</taxon>
    </lineage>
</organism>
<dbReference type="Proteomes" id="UP001185092">
    <property type="component" value="Unassembled WGS sequence"/>
</dbReference>
<sequence length="306" mass="34106">MKHLDLNIVVGQAGYPFSIEDVKWLSKSGTENSVVMAKALSNLQKLGANSPIASTEHNSIIIDDNYAIIEDNIYKISNPVFVKDVFANNNLISDGVFWHINPSSPSPEANIDKHLTINGVKSEDPILPYSERVATLITPSTHANLWGDGNPASNEQLKKFELLNLSDIIYGDIRKDMHVNSLLTVNKKLTVNDIIETQDVLISSDARFKENILPITEALEKIKKLNGVSYTRNDTEAKDKKHVGFIAQEVEGVLPELVEENADGYKSVKYAQLTAVLSEAIIELDKKIDKLNTAMDNYRYLQNINK</sequence>
<gene>
    <name evidence="2" type="ORF">HNQ88_005045</name>
</gene>
<dbReference type="RefSeq" id="WP_309943178.1">
    <property type="nucleotide sequence ID" value="NZ_AP025311.1"/>
</dbReference>
<dbReference type="EMBL" id="JAVDQD010000014">
    <property type="protein sequence ID" value="MDR6241958.1"/>
    <property type="molecule type" value="Genomic_DNA"/>
</dbReference>
<evidence type="ECO:0000313" key="2">
    <source>
        <dbReference type="EMBL" id="MDR6241958.1"/>
    </source>
</evidence>
<reference evidence="2" key="1">
    <citation type="submission" date="2023-07" db="EMBL/GenBank/DDBJ databases">
        <title>Genomic Encyclopedia of Type Strains, Phase IV (KMG-IV): sequencing the most valuable type-strain genomes for metagenomic binning, comparative biology and taxonomic classification.</title>
        <authorList>
            <person name="Goeker M."/>
        </authorList>
    </citation>
    <scope>NUCLEOTIDE SEQUENCE</scope>
    <source>
        <strain evidence="2">DSM 26174</strain>
    </source>
</reference>
<dbReference type="AlphaFoldDB" id="A0AAE3XTU2"/>
<evidence type="ECO:0000313" key="3">
    <source>
        <dbReference type="Proteomes" id="UP001185092"/>
    </source>
</evidence>
<dbReference type="InterPro" id="IPR036388">
    <property type="entry name" value="WH-like_DNA-bd_sf"/>
</dbReference>
<dbReference type="Pfam" id="PF13884">
    <property type="entry name" value="Peptidase_S74"/>
    <property type="match status" value="1"/>
</dbReference>
<comment type="caution">
    <text evidence="2">The sequence shown here is derived from an EMBL/GenBank/DDBJ whole genome shotgun (WGS) entry which is preliminary data.</text>
</comment>
<proteinExistence type="predicted"/>